<gene>
    <name evidence="1" type="ORF">BN1708_001940</name>
</gene>
<dbReference type="Proteomes" id="UP000044602">
    <property type="component" value="Unassembled WGS sequence"/>
</dbReference>
<keyword evidence="2" id="KW-1185">Reference proteome</keyword>
<dbReference type="AlphaFoldDB" id="A0A0G4KDB1"/>
<protein>
    <submittedName>
        <fullName evidence="1">Uncharacterized protein</fullName>
    </submittedName>
</protein>
<proteinExistence type="predicted"/>
<dbReference type="EMBL" id="CVQH01000002">
    <property type="protein sequence ID" value="CRJ81637.1"/>
    <property type="molecule type" value="Genomic_DNA"/>
</dbReference>
<reference evidence="1 2" key="1">
    <citation type="submission" date="2015-05" db="EMBL/GenBank/DDBJ databases">
        <authorList>
            <person name="Wang D.B."/>
            <person name="Wang M."/>
        </authorList>
    </citation>
    <scope>NUCLEOTIDE SEQUENCE [LARGE SCALE GENOMIC DNA]</scope>
    <source>
        <strain evidence="1">VL1</strain>
    </source>
</reference>
<evidence type="ECO:0000313" key="2">
    <source>
        <dbReference type="Proteomes" id="UP000044602"/>
    </source>
</evidence>
<name>A0A0G4KDB1_VERLO</name>
<organism evidence="1 2">
    <name type="scientific">Verticillium longisporum</name>
    <name type="common">Verticillium dahliae var. longisporum</name>
    <dbReference type="NCBI Taxonomy" id="100787"/>
    <lineage>
        <taxon>Eukaryota</taxon>
        <taxon>Fungi</taxon>
        <taxon>Dikarya</taxon>
        <taxon>Ascomycota</taxon>
        <taxon>Pezizomycotina</taxon>
        <taxon>Sordariomycetes</taxon>
        <taxon>Hypocreomycetidae</taxon>
        <taxon>Glomerellales</taxon>
        <taxon>Plectosphaerellaceae</taxon>
        <taxon>Verticillium</taxon>
    </lineage>
</organism>
<evidence type="ECO:0000313" key="1">
    <source>
        <dbReference type="EMBL" id="CRJ81637.1"/>
    </source>
</evidence>
<sequence>MCKWVKYTQKFRSYRENYTVTMRDVTESVSLKGSCPECPSGSK</sequence>
<accession>A0A0G4KDB1</accession>